<evidence type="ECO:0000256" key="1">
    <source>
        <dbReference type="SAM" id="MobiDB-lite"/>
    </source>
</evidence>
<organism evidence="2 3">
    <name type="scientific">Triticum urartu</name>
    <name type="common">Red wild einkorn</name>
    <name type="synonym">Crithodium urartu</name>
    <dbReference type="NCBI Taxonomy" id="4572"/>
    <lineage>
        <taxon>Eukaryota</taxon>
        <taxon>Viridiplantae</taxon>
        <taxon>Streptophyta</taxon>
        <taxon>Embryophyta</taxon>
        <taxon>Tracheophyta</taxon>
        <taxon>Spermatophyta</taxon>
        <taxon>Magnoliopsida</taxon>
        <taxon>Liliopsida</taxon>
        <taxon>Poales</taxon>
        <taxon>Poaceae</taxon>
        <taxon>BOP clade</taxon>
        <taxon>Pooideae</taxon>
        <taxon>Triticodae</taxon>
        <taxon>Triticeae</taxon>
        <taxon>Triticinae</taxon>
        <taxon>Triticum</taxon>
    </lineage>
</organism>
<reference evidence="2" key="3">
    <citation type="submission" date="2022-06" db="UniProtKB">
        <authorList>
            <consortium name="EnsemblPlants"/>
        </authorList>
    </citation>
    <scope>IDENTIFICATION</scope>
</reference>
<dbReference type="AlphaFoldDB" id="A0A8R7QY84"/>
<sequence length="128" mass="14486">MRPRRDDLHDDMDGSGQIIRTSMSSQLGFRYEDLRKATNDLNQSDQQACPGWLWFSLQGCASGWPGDRREAALPQLAAVDQLVLQRGEARQPGAAQEPHQAPRVQRRGSREPPRLRVPLQHQPRSLPL</sequence>
<reference evidence="2" key="2">
    <citation type="submission" date="2018-03" db="EMBL/GenBank/DDBJ databases">
        <title>The Triticum urartu genome reveals the dynamic nature of wheat genome evolution.</title>
        <authorList>
            <person name="Ling H."/>
            <person name="Ma B."/>
            <person name="Shi X."/>
            <person name="Liu H."/>
            <person name="Dong L."/>
            <person name="Sun H."/>
            <person name="Cao Y."/>
            <person name="Gao Q."/>
            <person name="Zheng S."/>
            <person name="Li Y."/>
            <person name="Yu Y."/>
            <person name="Du H."/>
            <person name="Qi M."/>
            <person name="Li Y."/>
            <person name="Yu H."/>
            <person name="Cui Y."/>
            <person name="Wang N."/>
            <person name="Chen C."/>
            <person name="Wu H."/>
            <person name="Zhao Y."/>
            <person name="Zhang J."/>
            <person name="Li Y."/>
            <person name="Zhou W."/>
            <person name="Zhang B."/>
            <person name="Hu W."/>
            <person name="Eijk M."/>
            <person name="Tang J."/>
            <person name="Witsenboer H."/>
            <person name="Zhao S."/>
            <person name="Li Z."/>
            <person name="Zhang A."/>
            <person name="Wang D."/>
            <person name="Liang C."/>
        </authorList>
    </citation>
    <scope>NUCLEOTIDE SEQUENCE [LARGE SCALE GENOMIC DNA]</scope>
    <source>
        <strain evidence="2">cv. G1812</strain>
    </source>
</reference>
<feature type="region of interest" description="Disordered" evidence="1">
    <location>
        <begin position="1"/>
        <end position="21"/>
    </location>
</feature>
<dbReference type="EnsemblPlants" id="TuG1812G0600004218.01.T01">
    <property type="protein sequence ID" value="TuG1812G0600004218.01.T01"/>
    <property type="gene ID" value="TuG1812G0600004218.01"/>
</dbReference>
<name>A0A8R7QY84_TRIUA</name>
<reference evidence="3" key="1">
    <citation type="journal article" date="2013" name="Nature">
        <title>Draft genome of the wheat A-genome progenitor Triticum urartu.</title>
        <authorList>
            <person name="Ling H.Q."/>
            <person name="Zhao S."/>
            <person name="Liu D."/>
            <person name="Wang J."/>
            <person name="Sun H."/>
            <person name="Zhang C."/>
            <person name="Fan H."/>
            <person name="Li D."/>
            <person name="Dong L."/>
            <person name="Tao Y."/>
            <person name="Gao C."/>
            <person name="Wu H."/>
            <person name="Li Y."/>
            <person name="Cui Y."/>
            <person name="Guo X."/>
            <person name="Zheng S."/>
            <person name="Wang B."/>
            <person name="Yu K."/>
            <person name="Liang Q."/>
            <person name="Yang W."/>
            <person name="Lou X."/>
            <person name="Chen J."/>
            <person name="Feng M."/>
            <person name="Jian J."/>
            <person name="Zhang X."/>
            <person name="Luo G."/>
            <person name="Jiang Y."/>
            <person name="Liu J."/>
            <person name="Wang Z."/>
            <person name="Sha Y."/>
            <person name="Zhang B."/>
            <person name="Wu H."/>
            <person name="Tang D."/>
            <person name="Shen Q."/>
            <person name="Xue P."/>
            <person name="Zou S."/>
            <person name="Wang X."/>
            <person name="Liu X."/>
            <person name="Wang F."/>
            <person name="Yang Y."/>
            <person name="An X."/>
            <person name="Dong Z."/>
            <person name="Zhang K."/>
            <person name="Zhang X."/>
            <person name="Luo M.C."/>
            <person name="Dvorak J."/>
            <person name="Tong Y."/>
            <person name="Wang J."/>
            <person name="Yang H."/>
            <person name="Li Z."/>
            <person name="Wang D."/>
            <person name="Zhang A."/>
            <person name="Wang J."/>
        </authorList>
    </citation>
    <scope>NUCLEOTIDE SEQUENCE</scope>
    <source>
        <strain evidence="3">cv. G1812</strain>
    </source>
</reference>
<accession>A0A8R7QY84</accession>
<feature type="compositionally biased region" description="Basic and acidic residues" evidence="1">
    <location>
        <begin position="1"/>
        <end position="12"/>
    </location>
</feature>
<evidence type="ECO:0000313" key="2">
    <source>
        <dbReference type="EnsemblPlants" id="TuG1812G0600004218.01.T01"/>
    </source>
</evidence>
<protein>
    <submittedName>
        <fullName evidence="2">Uncharacterized protein</fullName>
    </submittedName>
</protein>
<feature type="region of interest" description="Disordered" evidence="1">
    <location>
        <begin position="87"/>
        <end position="128"/>
    </location>
</feature>
<keyword evidence="3" id="KW-1185">Reference proteome</keyword>
<dbReference type="Gramene" id="TuG1812G0600004218.01.T01">
    <property type="protein sequence ID" value="TuG1812G0600004218.01.T01"/>
    <property type="gene ID" value="TuG1812G0600004218.01"/>
</dbReference>
<proteinExistence type="predicted"/>
<dbReference type="Proteomes" id="UP000015106">
    <property type="component" value="Chromosome 6"/>
</dbReference>
<evidence type="ECO:0000313" key="3">
    <source>
        <dbReference type="Proteomes" id="UP000015106"/>
    </source>
</evidence>